<evidence type="ECO:0000259" key="4">
    <source>
        <dbReference type="Pfam" id="PF05368"/>
    </source>
</evidence>
<keyword evidence="2" id="KW-0521">NADP</keyword>
<feature type="domain" description="NmrA-like" evidence="4">
    <location>
        <begin position="1"/>
        <end position="270"/>
    </location>
</feature>
<gene>
    <name evidence="5" type="ORF">B0T18DRAFT_333753</name>
</gene>
<dbReference type="PANTHER" id="PTHR42748:SF30">
    <property type="entry name" value="NMRA-LIKE DOMAIN-CONTAINING PROTEIN"/>
    <property type="match status" value="1"/>
</dbReference>
<keyword evidence="3" id="KW-0560">Oxidoreductase</keyword>
<proteinExistence type="inferred from homology"/>
<dbReference type="EMBL" id="JAUKUD010000007">
    <property type="protein sequence ID" value="KAK0738088.1"/>
    <property type="molecule type" value="Genomic_DNA"/>
</dbReference>
<evidence type="ECO:0000256" key="3">
    <source>
        <dbReference type="ARBA" id="ARBA00023002"/>
    </source>
</evidence>
<dbReference type="GO" id="GO:0005634">
    <property type="term" value="C:nucleus"/>
    <property type="evidence" value="ECO:0007669"/>
    <property type="project" value="TreeGrafter"/>
</dbReference>
<dbReference type="Gene3D" id="3.90.25.10">
    <property type="entry name" value="UDP-galactose 4-epimerase, domain 1"/>
    <property type="match status" value="1"/>
</dbReference>
<accession>A0AA40BPX3</accession>
<evidence type="ECO:0000313" key="5">
    <source>
        <dbReference type="EMBL" id="KAK0738088.1"/>
    </source>
</evidence>
<comment type="caution">
    <text evidence="5">The sequence shown here is derived from an EMBL/GenBank/DDBJ whole genome shotgun (WGS) entry which is preliminary data.</text>
</comment>
<dbReference type="Pfam" id="PF05368">
    <property type="entry name" value="NmrA"/>
    <property type="match status" value="1"/>
</dbReference>
<evidence type="ECO:0000313" key="6">
    <source>
        <dbReference type="Proteomes" id="UP001172155"/>
    </source>
</evidence>
<dbReference type="InterPro" id="IPR036291">
    <property type="entry name" value="NAD(P)-bd_dom_sf"/>
</dbReference>
<dbReference type="Gene3D" id="3.40.50.720">
    <property type="entry name" value="NAD(P)-binding Rossmann-like Domain"/>
    <property type="match status" value="1"/>
</dbReference>
<dbReference type="SUPFAM" id="SSF51735">
    <property type="entry name" value="NAD(P)-binding Rossmann-fold domains"/>
    <property type="match status" value="1"/>
</dbReference>
<dbReference type="PANTHER" id="PTHR42748">
    <property type="entry name" value="NITROGEN METABOLITE REPRESSION PROTEIN NMRA FAMILY MEMBER"/>
    <property type="match status" value="1"/>
</dbReference>
<dbReference type="Proteomes" id="UP001172155">
    <property type="component" value="Unassembled WGS sequence"/>
</dbReference>
<dbReference type="GO" id="GO:0016491">
    <property type="term" value="F:oxidoreductase activity"/>
    <property type="evidence" value="ECO:0007669"/>
    <property type="project" value="UniProtKB-KW"/>
</dbReference>
<dbReference type="InterPro" id="IPR051164">
    <property type="entry name" value="NmrA-like_oxidored"/>
</dbReference>
<evidence type="ECO:0000256" key="1">
    <source>
        <dbReference type="ARBA" id="ARBA00006328"/>
    </source>
</evidence>
<evidence type="ECO:0000256" key="2">
    <source>
        <dbReference type="ARBA" id="ARBA00022857"/>
    </source>
</evidence>
<keyword evidence="6" id="KW-1185">Reference proteome</keyword>
<reference evidence="5" key="1">
    <citation type="submission" date="2023-06" db="EMBL/GenBank/DDBJ databases">
        <title>Genome-scale phylogeny and comparative genomics of the fungal order Sordariales.</title>
        <authorList>
            <consortium name="Lawrence Berkeley National Laboratory"/>
            <person name="Hensen N."/>
            <person name="Bonometti L."/>
            <person name="Westerberg I."/>
            <person name="Brannstrom I.O."/>
            <person name="Guillou S."/>
            <person name="Cros-Aarteil S."/>
            <person name="Calhoun S."/>
            <person name="Haridas S."/>
            <person name="Kuo A."/>
            <person name="Mondo S."/>
            <person name="Pangilinan J."/>
            <person name="Riley R."/>
            <person name="LaButti K."/>
            <person name="Andreopoulos B."/>
            <person name="Lipzen A."/>
            <person name="Chen C."/>
            <person name="Yanf M."/>
            <person name="Daum C."/>
            <person name="Ng V."/>
            <person name="Clum A."/>
            <person name="Steindorff A."/>
            <person name="Ohm R."/>
            <person name="Martin F."/>
            <person name="Silar P."/>
            <person name="Natvig D."/>
            <person name="Lalanne C."/>
            <person name="Gautier V."/>
            <person name="Ament-velasquez S.L."/>
            <person name="Kruys A."/>
            <person name="Hutchinson M.I."/>
            <person name="Powell A.J."/>
            <person name="Barry K."/>
            <person name="Miller A.N."/>
            <person name="Grigoriev I.V."/>
            <person name="Debuchy R."/>
            <person name="Gladieux P."/>
            <person name="Thoren M.H."/>
            <person name="Johannesson H."/>
        </authorList>
    </citation>
    <scope>NUCLEOTIDE SEQUENCE</scope>
    <source>
        <strain evidence="5">SMH3187-1</strain>
    </source>
</reference>
<name>A0AA40BPX3_9PEZI</name>
<dbReference type="AlphaFoldDB" id="A0AA40BPX3"/>
<protein>
    <recommendedName>
        <fullName evidence="4">NmrA-like domain-containing protein</fullName>
    </recommendedName>
</protein>
<organism evidence="5 6">
    <name type="scientific">Schizothecium vesticola</name>
    <dbReference type="NCBI Taxonomy" id="314040"/>
    <lineage>
        <taxon>Eukaryota</taxon>
        <taxon>Fungi</taxon>
        <taxon>Dikarya</taxon>
        <taxon>Ascomycota</taxon>
        <taxon>Pezizomycotina</taxon>
        <taxon>Sordariomycetes</taxon>
        <taxon>Sordariomycetidae</taxon>
        <taxon>Sordariales</taxon>
        <taxon>Schizotheciaceae</taxon>
        <taxon>Schizothecium</taxon>
    </lineage>
</organism>
<dbReference type="InterPro" id="IPR008030">
    <property type="entry name" value="NmrA-like"/>
</dbReference>
<feature type="non-terminal residue" evidence="5">
    <location>
        <position position="1"/>
    </location>
</feature>
<comment type="similarity">
    <text evidence="1">Belongs to the NmrA-type oxidoreductase family.</text>
</comment>
<sequence length="351" mass="36528">KTLAILGATGKQGSSVLSAVLASSVLTTLYPSIRALTRSPTSPAALALLSSHPNPHSANITLHAADLSSSSSTLPPALSGVHTLFAMTVPAPPGPPATMESAEYTAGVTLVDAAIAAGVDTIVWSTLPSYRTLSGGKFPRVAVFEAKARVEGYIRSKQAEGVIKGVFISPGYFFENFLNAGHFFAPKPTTAPGEDEEWVVALPLRRETRIPLVDGGRDVGRFVAGVLEGVGGFVGRTVAASEKRYSVGEIVEALGRGTGKRVVFREVEAGEWETGLRGVVGDVAGVLADAMGTLREVGHYSAEEGEEEDMIRWAVENAAGGEVRTLVEFLADGPKELVGGGELKFAGNGGQ</sequence>